<keyword evidence="2 3" id="KW-0819">tRNA processing</keyword>
<dbReference type="STRING" id="84521.SAMN04487994_100248"/>
<dbReference type="GO" id="GO:0006400">
    <property type="term" value="P:tRNA modification"/>
    <property type="evidence" value="ECO:0007669"/>
    <property type="project" value="UniProtKB-UniRule"/>
</dbReference>
<feature type="binding site" evidence="3">
    <location>
        <position position="101"/>
    </location>
    <ligand>
        <name>ATP</name>
        <dbReference type="ChEBI" id="CHEBI:30616"/>
    </ligand>
</feature>
<dbReference type="EC" id="6.3.4.-" evidence="3"/>
<dbReference type="PANTHER" id="PTHR37825">
    <property type="entry name" value="TRNA(MET) CYTIDINE ACETATE LIGASE"/>
    <property type="match status" value="1"/>
</dbReference>
<comment type="subcellular location">
    <subcellularLocation>
        <location evidence="3">Cytoplasm</location>
    </subcellularLocation>
</comment>
<evidence type="ECO:0000313" key="4">
    <source>
        <dbReference type="EMBL" id="PMC59209.1"/>
    </source>
</evidence>
<dbReference type="GO" id="GO:0016879">
    <property type="term" value="F:ligase activity, forming carbon-nitrogen bonds"/>
    <property type="evidence" value="ECO:0007669"/>
    <property type="project" value="UniProtKB-UniRule"/>
</dbReference>
<dbReference type="HAMAP" id="MF_01539">
    <property type="entry name" value="TmcAL"/>
    <property type="match status" value="1"/>
</dbReference>
<dbReference type="GO" id="GO:0005524">
    <property type="term" value="F:ATP binding"/>
    <property type="evidence" value="ECO:0007669"/>
    <property type="project" value="UniProtKB-KW"/>
</dbReference>
<accession>A0A1G8IVR9</accession>
<evidence type="ECO:0000256" key="3">
    <source>
        <dbReference type="HAMAP-Rule" id="MF_01539"/>
    </source>
</evidence>
<dbReference type="GO" id="GO:0016740">
    <property type="term" value="F:transferase activity"/>
    <property type="evidence" value="ECO:0007669"/>
    <property type="project" value="UniProtKB-KW"/>
</dbReference>
<evidence type="ECO:0000313" key="5">
    <source>
        <dbReference type="Proteomes" id="UP000235682"/>
    </source>
</evidence>
<evidence type="ECO:0000256" key="1">
    <source>
        <dbReference type="ARBA" id="ARBA00022598"/>
    </source>
</evidence>
<dbReference type="PANTHER" id="PTHR37825:SF1">
    <property type="entry name" value="TRNA(MET) CYTIDINE ACETATE LIGASE"/>
    <property type="match status" value="1"/>
</dbReference>
<dbReference type="Pfam" id="PF05636">
    <property type="entry name" value="HIGH_NTase1"/>
    <property type="match status" value="1"/>
</dbReference>
<dbReference type="GO" id="GO:0005737">
    <property type="term" value="C:cytoplasm"/>
    <property type="evidence" value="ECO:0007669"/>
    <property type="project" value="UniProtKB-SubCell"/>
</dbReference>
<keyword evidence="4" id="KW-0808">Transferase</keyword>
<keyword evidence="3" id="KW-0547">Nucleotide-binding</keyword>
<protein>
    <recommendedName>
        <fullName evidence="3">tRNA(Met) cytidine acetate ligase</fullName>
        <ecNumber evidence="3">6.3.4.-</ecNumber>
    </recommendedName>
</protein>
<comment type="caution">
    <text evidence="4">The sequence shown here is derived from an EMBL/GenBank/DDBJ whole genome shotgun (WGS) entry which is preliminary data.</text>
</comment>
<feature type="binding site" evidence="3">
    <location>
        <begin position="7"/>
        <end position="20"/>
    </location>
    <ligand>
        <name>ATP</name>
        <dbReference type="ChEBI" id="CHEBI:30616"/>
    </ligand>
</feature>
<keyword evidence="5" id="KW-1185">Reference proteome</keyword>
<dbReference type="NCBIfam" id="NF010191">
    <property type="entry name" value="PRK13670.1"/>
    <property type="match status" value="1"/>
</dbReference>
<evidence type="ECO:0000256" key="2">
    <source>
        <dbReference type="ARBA" id="ARBA00022694"/>
    </source>
</evidence>
<dbReference type="SUPFAM" id="SSF52374">
    <property type="entry name" value="Nucleotidylyl transferase"/>
    <property type="match status" value="1"/>
</dbReference>
<reference evidence="4 5" key="1">
    <citation type="submission" date="2017-09" db="EMBL/GenBank/DDBJ databases">
        <title>Bacterial strain isolated from the female urinary microbiota.</title>
        <authorList>
            <person name="Thomas-White K."/>
            <person name="Kumar N."/>
            <person name="Forster S."/>
            <person name="Putonti C."/>
            <person name="Lawley T."/>
            <person name="Wolfe A.J."/>
        </authorList>
    </citation>
    <scope>NUCLEOTIDE SEQUENCE [LARGE SCALE GENOMIC DNA]</scope>
    <source>
        <strain evidence="4 5">UMB0852</strain>
    </source>
</reference>
<feature type="binding site" evidence="3">
    <location>
        <begin position="186"/>
        <end position="187"/>
    </location>
    <ligand>
        <name>ATP</name>
        <dbReference type="ChEBI" id="CHEBI:30616"/>
    </ligand>
</feature>
<comment type="catalytic activity">
    <reaction evidence="3">
        <text>cytidine(34) in elongator tRNA(Met) + acetate + ATP = N(4)-acetylcytidine(34) in elongator tRNA(Met) + AMP + diphosphate</text>
        <dbReference type="Rhea" id="RHEA:58144"/>
        <dbReference type="Rhea" id="RHEA-COMP:10693"/>
        <dbReference type="Rhea" id="RHEA-COMP:10694"/>
        <dbReference type="ChEBI" id="CHEBI:30089"/>
        <dbReference type="ChEBI" id="CHEBI:30616"/>
        <dbReference type="ChEBI" id="CHEBI:33019"/>
        <dbReference type="ChEBI" id="CHEBI:74900"/>
        <dbReference type="ChEBI" id="CHEBI:82748"/>
        <dbReference type="ChEBI" id="CHEBI:456215"/>
    </reaction>
</comment>
<gene>
    <name evidence="3" type="primary">tmcAL</name>
    <name evidence="4" type="ORF">CJ205_00450</name>
</gene>
<dbReference type="AlphaFoldDB" id="A0A1G8IVR9"/>
<dbReference type="InterPro" id="IPR008513">
    <property type="entry name" value="tRNA(Met)_cyd_acetate_ligase"/>
</dbReference>
<proteinExistence type="inferred from homology"/>
<dbReference type="InterPro" id="IPR014729">
    <property type="entry name" value="Rossmann-like_a/b/a_fold"/>
</dbReference>
<keyword evidence="1 3" id="KW-0436">Ligase</keyword>
<dbReference type="Gene3D" id="3.40.50.620">
    <property type="entry name" value="HUPs"/>
    <property type="match status" value="1"/>
</dbReference>
<keyword evidence="3" id="KW-0820">tRNA-binding</keyword>
<dbReference type="EMBL" id="PNHE01000001">
    <property type="protein sequence ID" value="PMC59209.1"/>
    <property type="molecule type" value="Genomic_DNA"/>
</dbReference>
<keyword evidence="3" id="KW-0694">RNA-binding</keyword>
<keyword evidence="3" id="KW-0963">Cytoplasm</keyword>
<organism evidence="4 5">
    <name type="scientific">Dolosicoccus paucivorans</name>
    <dbReference type="NCBI Taxonomy" id="84521"/>
    <lineage>
        <taxon>Bacteria</taxon>
        <taxon>Bacillati</taxon>
        <taxon>Bacillota</taxon>
        <taxon>Bacilli</taxon>
        <taxon>Lactobacillales</taxon>
        <taxon>Aerococcaceae</taxon>
        <taxon>Dolosicoccus</taxon>
    </lineage>
</organism>
<comment type="function">
    <text evidence="3">Catalyzes the formation of N(4)-acetylcytidine (ac(4)C) at the wobble position of elongator tRNA(Met), using acetate and ATP as substrates. First activates an acetate ion to form acetyladenylate (Ac-AMP) and then transfers the acetyl group to tRNA to form ac(4)C34.</text>
</comment>
<dbReference type="GO" id="GO:0000049">
    <property type="term" value="F:tRNA binding"/>
    <property type="evidence" value="ECO:0007669"/>
    <property type="project" value="UniProtKB-KW"/>
</dbReference>
<dbReference type="OrthoDB" id="9769796at2"/>
<keyword evidence="3" id="KW-0067">ATP-binding</keyword>
<name>A0A1G8IVR9_9LACT</name>
<comment type="similarity">
    <text evidence="3">Belongs to the TmcAL family.</text>
</comment>
<sequence length="386" mass="45396">MKAIGIIAEYNPFHHGHAYQIEQVKQRYQPDVLIVVMSGNVVQRGEFAMIDKWQRAQLALEHGADLVVELPLLASLQSADYFAKESVRLLSRLKCQQVVFGTETARTEELYQFHHWVTDHRQAIDQEIKKHLNKGHSYAYSYQQALDGLQAPLTFDASSSNHILSLQYIRWNDHFGEKMKLLALPRIYTRKDYPILSGSQIRKKWFKGTLTKEQVPLKTWQTLNETSAVSWEDYWPLLQYRLMSDSYHSLEQIVGMKEGIERRFKEYAFLETFEQFIEQMTSKRWSASSLQRLCMAVLLNIDSQTWQQEKKQQSQRSVTRILGFNQRGRLYLNGLKKEPCLQLFTNLTKELEPRYQLSLQADRIYQLNSNTKIDEQIIARYGIYKK</sequence>
<feature type="binding site" evidence="3">
    <location>
        <position position="161"/>
    </location>
    <ligand>
        <name>ATP</name>
        <dbReference type="ChEBI" id="CHEBI:30616"/>
    </ligand>
</feature>
<dbReference type="Proteomes" id="UP000235682">
    <property type="component" value="Unassembled WGS sequence"/>
</dbReference>
<dbReference type="RefSeq" id="WP_092083859.1">
    <property type="nucleotide sequence ID" value="NZ_FNEL01000002.1"/>
</dbReference>